<organism evidence="1 2">
    <name type="scientific">Vigna radiata var. radiata</name>
    <name type="common">Mung bean</name>
    <name type="synonym">Phaseolus aureus</name>
    <dbReference type="NCBI Taxonomy" id="3916"/>
    <lineage>
        <taxon>Eukaryota</taxon>
        <taxon>Viridiplantae</taxon>
        <taxon>Streptophyta</taxon>
        <taxon>Embryophyta</taxon>
        <taxon>Tracheophyta</taxon>
        <taxon>Spermatophyta</taxon>
        <taxon>Magnoliopsida</taxon>
        <taxon>eudicotyledons</taxon>
        <taxon>Gunneridae</taxon>
        <taxon>Pentapetalae</taxon>
        <taxon>rosids</taxon>
        <taxon>fabids</taxon>
        <taxon>Fabales</taxon>
        <taxon>Fabaceae</taxon>
        <taxon>Papilionoideae</taxon>
        <taxon>50 kb inversion clade</taxon>
        <taxon>NPAAA clade</taxon>
        <taxon>indigoferoid/millettioid clade</taxon>
        <taxon>Phaseoleae</taxon>
        <taxon>Vigna</taxon>
    </lineage>
</organism>
<dbReference type="KEGG" id="vra:106769412"/>
<proteinExistence type="predicted"/>
<accession>A0A3Q0F794</accession>
<evidence type="ECO:0000313" key="1">
    <source>
        <dbReference type="Proteomes" id="UP000087766"/>
    </source>
</evidence>
<gene>
    <name evidence="2" type="primary">LOC106769412</name>
</gene>
<dbReference type="Proteomes" id="UP000087766">
    <property type="component" value="Chromosome 7"/>
</dbReference>
<evidence type="ECO:0000313" key="2">
    <source>
        <dbReference type="RefSeq" id="XP_022639910.1"/>
    </source>
</evidence>
<dbReference type="AlphaFoldDB" id="A0A3Q0F794"/>
<reference evidence="1" key="1">
    <citation type="journal article" date="2014" name="Nat. Commun.">
        <title>Genome sequence of mungbean and insights into evolution within Vigna species.</title>
        <authorList>
            <person name="Kang Y.J."/>
            <person name="Kim S.K."/>
            <person name="Kim M.Y."/>
            <person name="Lestari P."/>
            <person name="Kim K.H."/>
            <person name="Ha B.K."/>
            <person name="Jun T.H."/>
            <person name="Hwang W.J."/>
            <person name="Lee T."/>
            <person name="Lee J."/>
            <person name="Shim S."/>
            <person name="Yoon M.Y."/>
            <person name="Jang Y.E."/>
            <person name="Han K.S."/>
            <person name="Taeprayoon P."/>
            <person name="Yoon N."/>
            <person name="Somta P."/>
            <person name="Tanya P."/>
            <person name="Kim K.S."/>
            <person name="Gwag J.G."/>
            <person name="Moon J.K."/>
            <person name="Lee Y.H."/>
            <person name="Park B.S."/>
            <person name="Bombarely A."/>
            <person name="Doyle J.J."/>
            <person name="Jackson S.A."/>
            <person name="Schafleitner R."/>
            <person name="Srinives P."/>
            <person name="Varshney R.K."/>
            <person name="Lee S.H."/>
        </authorList>
    </citation>
    <scope>NUCLEOTIDE SEQUENCE [LARGE SCALE GENOMIC DNA]</scope>
    <source>
        <strain evidence="1">cv. VC1973A</strain>
    </source>
</reference>
<name>A0A3Q0F794_VIGRR</name>
<dbReference type="RefSeq" id="XP_022639910.1">
    <property type="nucleotide sequence ID" value="XM_022784189.1"/>
</dbReference>
<reference evidence="2" key="2">
    <citation type="submission" date="2025-08" db="UniProtKB">
        <authorList>
            <consortium name="RefSeq"/>
        </authorList>
    </citation>
    <scope>IDENTIFICATION</scope>
    <source>
        <tissue evidence="2">Leaf</tissue>
    </source>
</reference>
<keyword evidence="1" id="KW-1185">Reference proteome</keyword>
<sequence length="102" mass="11581">MKTGFHRWSSDDQRNVSDDELDGLDERKVGVVIDEQRGFRGLVSFEVALPLIPTFILKRWELFLNKKELCNMAPEGYAPQSQLGSGNCGKYNFWPPISCSTV</sequence>
<dbReference type="GeneID" id="106769412"/>
<protein>
    <submittedName>
        <fullName evidence="2">Uncharacterized protein LOC106769412</fullName>
    </submittedName>
</protein>